<gene>
    <name evidence="4" type="ORF">ABVT11_12280</name>
</gene>
<evidence type="ECO:0000313" key="5">
    <source>
        <dbReference type="Proteomes" id="UP001548590"/>
    </source>
</evidence>
<dbReference type="SUPFAM" id="SSF140566">
    <property type="entry name" value="FlgN-like"/>
    <property type="match status" value="1"/>
</dbReference>
<comment type="similarity">
    <text evidence="2">Belongs to the FlgN family.</text>
</comment>
<dbReference type="Pfam" id="PF05130">
    <property type="entry name" value="FlgN"/>
    <property type="match status" value="1"/>
</dbReference>
<reference evidence="4 5" key="1">
    <citation type="submission" date="2024-07" db="EMBL/GenBank/DDBJ databases">
        <title>Uliginosibacterium paludis KCTC:42655.</title>
        <authorList>
            <person name="Kim M.K."/>
        </authorList>
    </citation>
    <scope>NUCLEOTIDE SEQUENCE [LARGE SCALE GENOMIC DNA]</scope>
    <source>
        <strain evidence="4 5">KCTC 42655</strain>
    </source>
</reference>
<evidence type="ECO:0000256" key="2">
    <source>
        <dbReference type="ARBA" id="ARBA00007703"/>
    </source>
</evidence>
<proteinExistence type="inferred from homology"/>
<keyword evidence="5" id="KW-1185">Reference proteome</keyword>
<organism evidence="4 5">
    <name type="scientific">Uliginosibacterium paludis</name>
    <dbReference type="NCBI Taxonomy" id="1615952"/>
    <lineage>
        <taxon>Bacteria</taxon>
        <taxon>Pseudomonadati</taxon>
        <taxon>Pseudomonadota</taxon>
        <taxon>Betaproteobacteria</taxon>
        <taxon>Rhodocyclales</taxon>
        <taxon>Zoogloeaceae</taxon>
        <taxon>Uliginosibacterium</taxon>
    </lineage>
</organism>
<keyword evidence="4" id="KW-0966">Cell projection</keyword>
<sequence>MNTPVNSAALRQRLTTQLVAETQHVREFVTVLEEERRILTQRDVEPLFALSEKKAHYARLLQQSAHARSVLLTQAGLTNDRAGVEALLGSPETPVWQTYLTVVASARQLNEDNGRLLTDRLASNHQALAILMAHSDQPTVYGRDGSARTRPGSRLLGSY</sequence>
<dbReference type="Proteomes" id="UP001548590">
    <property type="component" value="Unassembled WGS sequence"/>
</dbReference>
<dbReference type="InterPro" id="IPR036679">
    <property type="entry name" value="FlgN-like_sf"/>
</dbReference>
<accession>A0ABV2CRR1</accession>
<dbReference type="Gene3D" id="1.20.58.300">
    <property type="entry name" value="FlgN-like"/>
    <property type="match status" value="1"/>
</dbReference>
<keyword evidence="4" id="KW-0969">Cilium</keyword>
<name>A0ABV2CRR1_9RHOO</name>
<dbReference type="InterPro" id="IPR007809">
    <property type="entry name" value="FlgN-like"/>
</dbReference>
<protein>
    <submittedName>
        <fullName evidence="4">Flagellar protein FlgN</fullName>
    </submittedName>
</protein>
<keyword evidence="3" id="KW-1005">Bacterial flagellum biogenesis</keyword>
<evidence type="ECO:0000256" key="1">
    <source>
        <dbReference type="ARBA" id="ARBA00002397"/>
    </source>
</evidence>
<dbReference type="RefSeq" id="WP_345927674.1">
    <property type="nucleotide sequence ID" value="NZ_JBDIVF010000004.1"/>
</dbReference>
<comment type="caution">
    <text evidence="4">The sequence shown here is derived from an EMBL/GenBank/DDBJ whole genome shotgun (WGS) entry which is preliminary data.</text>
</comment>
<evidence type="ECO:0000256" key="3">
    <source>
        <dbReference type="ARBA" id="ARBA00022795"/>
    </source>
</evidence>
<comment type="function">
    <text evidence="1">Required for the efficient initiation of filament assembly.</text>
</comment>
<evidence type="ECO:0000313" key="4">
    <source>
        <dbReference type="EMBL" id="MET1490605.1"/>
    </source>
</evidence>
<keyword evidence="4" id="KW-0282">Flagellum</keyword>
<dbReference type="EMBL" id="JBEWLZ010000006">
    <property type="protein sequence ID" value="MET1490605.1"/>
    <property type="molecule type" value="Genomic_DNA"/>
</dbReference>